<evidence type="ECO:0000313" key="1">
    <source>
        <dbReference type="EMBL" id="JAP19026.1"/>
    </source>
</evidence>
<dbReference type="AlphaFoldDB" id="A0A0V0HEZ2"/>
<accession>A0A0V0HEZ2</accession>
<organism evidence="1">
    <name type="scientific">Solanum chacoense</name>
    <name type="common">Chaco potato</name>
    <dbReference type="NCBI Taxonomy" id="4108"/>
    <lineage>
        <taxon>Eukaryota</taxon>
        <taxon>Viridiplantae</taxon>
        <taxon>Streptophyta</taxon>
        <taxon>Embryophyta</taxon>
        <taxon>Tracheophyta</taxon>
        <taxon>Spermatophyta</taxon>
        <taxon>Magnoliopsida</taxon>
        <taxon>eudicotyledons</taxon>
        <taxon>Gunneridae</taxon>
        <taxon>Pentapetalae</taxon>
        <taxon>asterids</taxon>
        <taxon>lamiids</taxon>
        <taxon>Solanales</taxon>
        <taxon>Solanaceae</taxon>
        <taxon>Solanoideae</taxon>
        <taxon>Solaneae</taxon>
        <taxon>Solanum</taxon>
    </lineage>
</organism>
<dbReference type="EMBL" id="GEDG01020551">
    <property type="protein sequence ID" value="JAP19026.1"/>
    <property type="molecule type" value="Transcribed_RNA"/>
</dbReference>
<proteinExistence type="predicted"/>
<name>A0A0V0HEZ2_SOLCH</name>
<sequence>MSIHHVFTSSYRIKTSSSFSPISFNISDSASAFFEINQKNHVNAAEVCHVLPKIKLITISTTKSSSE</sequence>
<reference evidence="1" key="1">
    <citation type="submission" date="2015-12" db="EMBL/GenBank/DDBJ databases">
        <title>Gene expression during late stages of embryo sac development: a critical building block for successful pollen-pistil interactions.</title>
        <authorList>
            <person name="Liu Y."/>
            <person name="Joly V."/>
            <person name="Sabar M."/>
            <person name="Matton D.P."/>
        </authorList>
    </citation>
    <scope>NUCLEOTIDE SEQUENCE</scope>
</reference>
<protein>
    <submittedName>
        <fullName evidence="1">Putative ovule protein</fullName>
    </submittedName>
</protein>